<sequence>MADQRLRVSTTALEQGARELRQHHRTIETAVTEIHRRAEALRSVWTGAAANDAATAWDDLRKALTSHLDALSEHAELLSKTATLHAHQEELTTQAIDSTNS</sequence>
<evidence type="ECO:0000313" key="4">
    <source>
        <dbReference type="Proteomes" id="UP000038487"/>
    </source>
</evidence>
<protein>
    <recommendedName>
        <fullName evidence="1">ESAT-6-like protein</fullName>
    </recommendedName>
</protein>
<proteinExistence type="inferred from homology"/>
<comment type="caution">
    <text evidence="2">The sequence shown here is derived from an EMBL/GenBank/DDBJ whole genome shotgun (WGS) entry which is preliminary data.</text>
</comment>
<dbReference type="Gene3D" id="1.10.287.1060">
    <property type="entry name" value="ESAT-6-like"/>
    <property type="match status" value="1"/>
</dbReference>
<dbReference type="GeneID" id="93381407"/>
<comment type="similarity">
    <text evidence="1">Belongs to the WXG100 family.</text>
</comment>
<dbReference type="EMBL" id="QXBN01000071">
    <property type="protein sequence ID" value="RIT26285.1"/>
    <property type="molecule type" value="Genomic_DNA"/>
</dbReference>
<evidence type="ECO:0000313" key="2">
    <source>
        <dbReference type="EMBL" id="CPT54542.1"/>
    </source>
</evidence>
<dbReference type="SUPFAM" id="SSF140453">
    <property type="entry name" value="EsxAB dimer-like"/>
    <property type="match status" value="1"/>
</dbReference>
<evidence type="ECO:0000313" key="5">
    <source>
        <dbReference type="Proteomes" id="UP000284557"/>
    </source>
</evidence>
<reference evidence="2 4" key="1">
    <citation type="submission" date="2015-03" db="EMBL/GenBank/DDBJ databases">
        <authorList>
            <consortium name="Pathogen Informatics"/>
            <person name="Murphy D."/>
        </authorList>
    </citation>
    <scope>NUCLEOTIDE SEQUENCE [LARGE SCALE GENOMIC DNA]</scope>
    <source>
        <strain evidence="2 4">PAP036</strain>
    </source>
</reference>
<dbReference type="EMBL" id="CSUW01000010">
    <property type="protein sequence ID" value="CPT54542.1"/>
    <property type="molecule type" value="Genomic_DNA"/>
</dbReference>
<accession>A0A0U1C8M2</accession>
<evidence type="ECO:0000313" key="3">
    <source>
        <dbReference type="EMBL" id="RIT26285.1"/>
    </source>
</evidence>
<dbReference type="AlphaFoldDB" id="A0A0U1C8M2"/>
<dbReference type="NCBIfam" id="TIGR03930">
    <property type="entry name" value="WXG100_ESAT6"/>
    <property type="match status" value="1"/>
</dbReference>
<name>A0A0U1C8M2_9MYCO</name>
<dbReference type="RefSeq" id="WP_005089472.1">
    <property type="nucleotide sequence ID" value="NZ_CP014950.1"/>
</dbReference>
<dbReference type="Proteomes" id="UP000038487">
    <property type="component" value="Unassembled WGS sequence"/>
</dbReference>
<evidence type="ECO:0000256" key="1">
    <source>
        <dbReference type="RuleBase" id="RU362001"/>
    </source>
</evidence>
<dbReference type="Pfam" id="PF06013">
    <property type="entry name" value="WXG100"/>
    <property type="match status" value="1"/>
</dbReference>
<dbReference type="InterPro" id="IPR036689">
    <property type="entry name" value="ESAT-6-like_sf"/>
</dbReference>
<dbReference type="Proteomes" id="UP000284557">
    <property type="component" value="Unassembled WGS sequence"/>
</dbReference>
<dbReference type="InterPro" id="IPR010310">
    <property type="entry name" value="T7SS_ESAT-6-like"/>
</dbReference>
<organism evidence="2 4">
    <name type="scientific">Mycobacteroides abscessus</name>
    <dbReference type="NCBI Taxonomy" id="36809"/>
    <lineage>
        <taxon>Bacteria</taxon>
        <taxon>Bacillati</taxon>
        <taxon>Actinomycetota</taxon>
        <taxon>Actinomycetes</taxon>
        <taxon>Mycobacteriales</taxon>
        <taxon>Mycobacteriaceae</taxon>
        <taxon>Mycobacteroides</taxon>
    </lineage>
</organism>
<reference evidence="3 5" key="2">
    <citation type="submission" date="2018-08" db="EMBL/GenBank/DDBJ databases">
        <title>Linezolid Resistance in Mycobacterium abscessus: MIC Distribution and Comprehensive Investigation of Resistance Mechanisms.</title>
        <authorList>
            <person name="Ye M."/>
            <person name="Xu L."/>
            <person name="Zou Y."/>
            <person name="Li B."/>
            <person name="Guo Q."/>
            <person name="Zhang Y."/>
            <person name="Zhan M."/>
            <person name="Xu B."/>
            <person name="Yu F."/>
            <person name="Zhang Z."/>
            <person name="Chu H."/>
        </authorList>
    </citation>
    <scope>NUCLEOTIDE SEQUENCE [LARGE SCALE GENOMIC DNA]</scope>
    <source>
        <strain evidence="3 5">G143</strain>
    </source>
</reference>
<gene>
    <name evidence="3" type="ORF">D2E76_28275</name>
    <name evidence="2" type="ORF">ERS075527_04057</name>
</gene>